<dbReference type="InterPro" id="IPR021284">
    <property type="entry name" value="DUF2750"/>
</dbReference>
<name>A0ABV4BBD2_9GAMM</name>
<reference evidence="1 2" key="1">
    <citation type="submission" date="2024-05" db="EMBL/GenBank/DDBJ databases">
        <title>Genome Sequence and Characterization of the New Strain Purple Sulfur Bacterium of Genus Thioalkalicoccus.</title>
        <authorList>
            <person name="Bryantseva I.A."/>
            <person name="Kyndt J.A."/>
            <person name="Imhoff J.F."/>
        </authorList>
    </citation>
    <scope>NUCLEOTIDE SEQUENCE [LARGE SCALE GENOMIC DNA]</scope>
    <source>
        <strain evidence="1 2">Um2</strain>
    </source>
</reference>
<proteinExistence type="predicted"/>
<gene>
    <name evidence="1" type="ORF">ABC977_05110</name>
</gene>
<dbReference type="Proteomes" id="UP001564408">
    <property type="component" value="Unassembled WGS sequence"/>
</dbReference>
<sequence length="134" mass="14847">MSYPLDDAERLRVLALSADGQYQDFIERALANGEVWTLKGPGGFVAYRGDDGEPCFPFWPHPDYARALATDDWSDCVPEPLSLDLFMGRWLPGMERDGRKVAVFPTPVGQGLIAEPRDLLNDLIAARGRPDLAV</sequence>
<accession>A0ABV4BBD2</accession>
<dbReference type="EMBL" id="JBDKXB010000004">
    <property type="protein sequence ID" value="MEY6431786.1"/>
    <property type="molecule type" value="Genomic_DNA"/>
</dbReference>
<dbReference type="RefSeq" id="WP_369666168.1">
    <property type="nucleotide sequence ID" value="NZ_JBDKXB010000004.1"/>
</dbReference>
<protein>
    <submittedName>
        <fullName evidence="1">DUF2750 domain-containing protein</fullName>
    </submittedName>
</protein>
<keyword evidence="2" id="KW-1185">Reference proteome</keyword>
<organism evidence="1 2">
    <name type="scientific">Thioalkalicoccus limnaeus</name>
    <dbReference type="NCBI Taxonomy" id="120681"/>
    <lineage>
        <taxon>Bacteria</taxon>
        <taxon>Pseudomonadati</taxon>
        <taxon>Pseudomonadota</taxon>
        <taxon>Gammaproteobacteria</taxon>
        <taxon>Chromatiales</taxon>
        <taxon>Chromatiaceae</taxon>
        <taxon>Thioalkalicoccus</taxon>
    </lineage>
</organism>
<evidence type="ECO:0000313" key="2">
    <source>
        <dbReference type="Proteomes" id="UP001564408"/>
    </source>
</evidence>
<comment type="caution">
    <text evidence="1">The sequence shown here is derived from an EMBL/GenBank/DDBJ whole genome shotgun (WGS) entry which is preliminary data.</text>
</comment>
<evidence type="ECO:0000313" key="1">
    <source>
        <dbReference type="EMBL" id="MEY6431786.1"/>
    </source>
</evidence>
<dbReference type="Pfam" id="PF11042">
    <property type="entry name" value="DUF2750"/>
    <property type="match status" value="1"/>
</dbReference>